<dbReference type="PANTHER" id="PTHR31569:SF4">
    <property type="entry name" value="SWIM-TYPE DOMAIN-CONTAINING PROTEIN"/>
    <property type="match status" value="1"/>
</dbReference>
<dbReference type="OrthoDB" id="7752426at2759"/>
<dbReference type="AlphaFoldDB" id="A0A9Q0MWK9"/>
<organism evidence="1 2">
    <name type="scientific">Pseudolycoriella hygida</name>
    <dbReference type="NCBI Taxonomy" id="35572"/>
    <lineage>
        <taxon>Eukaryota</taxon>
        <taxon>Metazoa</taxon>
        <taxon>Ecdysozoa</taxon>
        <taxon>Arthropoda</taxon>
        <taxon>Hexapoda</taxon>
        <taxon>Insecta</taxon>
        <taxon>Pterygota</taxon>
        <taxon>Neoptera</taxon>
        <taxon>Endopterygota</taxon>
        <taxon>Diptera</taxon>
        <taxon>Nematocera</taxon>
        <taxon>Sciaroidea</taxon>
        <taxon>Sciaridae</taxon>
        <taxon>Pseudolycoriella</taxon>
    </lineage>
</organism>
<keyword evidence="2" id="KW-1185">Reference proteome</keyword>
<sequence length="164" mass="18416">MKGDNETAKKFRYNSVLYQCKAGSQRATQSKGLRASPTYKMNCPVVVRVQFTGNNLIVTKAALTHETHSCSKEIYDHYPENMRLSAEQKAQVRKLIEAGANKRLIKTAIMKETAKPIMAKQLHNLDTKMKLAKHQGAGTDLQKLYDALMKEQGATVQFISNNDN</sequence>
<dbReference type="EMBL" id="WJQU01000003">
    <property type="protein sequence ID" value="KAJ6639190.1"/>
    <property type="molecule type" value="Genomic_DNA"/>
</dbReference>
<evidence type="ECO:0000313" key="2">
    <source>
        <dbReference type="Proteomes" id="UP001151699"/>
    </source>
</evidence>
<dbReference type="Proteomes" id="UP001151699">
    <property type="component" value="Chromosome X"/>
</dbReference>
<protein>
    <submittedName>
        <fullName evidence="1">Uncharacterized protein</fullName>
    </submittedName>
</protein>
<proteinExistence type="predicted"/>
<feature type="non-terminal residue" evidence="1">
    <location>
        <position position="164"/>
    </location>
</feature>
<comment type="caution">
    <text evidence="1">The sequence shown here is derived from an EMBL/GenBank/DDBJ whole genome shotgun (WGS) entry which is preliminary data.</text>
</comment>
<dbReference type="PANTHER" id="PTHR31569">
    <property type="entry name" value="SWIM-TYPE DOMAIN-CONTAINING PROTEIN"/>
    <property type="match status" value="1"/>
</dbReference>
<accession>A0A9Q0MWK9</accession>
<gene>
    <name evidence="1" type="ORF">Bhyg_11930</name>
</gene>
<evidence type="ECO:0000313" key="1">
    <source>
        <dbReference type="EMBL" id="KAJ6639190.1"/>
    </source>
</evidence>
<dbReference type="InterPro" id="IPR052579">
    <property type="entry name" value="Zinc_finger_SWIM"/>
</dbReference>
<name>A0A9Q0MWK9_9DIPT</name>
<reference evidence="1" key="1">
    <citation type="submission" date="2022-07" db="EMBL/GenBank/DDBJ databases">
        <authorList>
            <person name="Trinca V."/>
            <person name="Uliana J.V.C."/>
            <person name="Torres T.T."/>
            <person name="Ward R.J."/>
            <person name="Monesi N."/>
        </authorList>
    </citation>
    <scope>NUCLEOTIDE SEQUENCE</scope>
    <source>
        <strain evidence="1">HSMRA1968</strain>
        <tissue evidence="1">Whole embryos</tissue>
    </source>
</reference>